<dbReference type="Gene3D" id="3.10.129.10">
    <property type="entry name" value="Hotdog Thioesterase"/>
    <property type="match status" value="1"/>
</dbReference>
<dbReference type="HOGENOM" id="CLU_101141_7_1_6"/>
<sequence length="136" mass="15273">MGAPPEFSLPVRVYIEDTDAGGIVYYVNYLKFMERARTEYLRSFGYQHYALADEDFQFVVHSCEVRYLKPARIDDALHVTAALARIGRAGLDFVQQVRRDGELLCEGRVKVACVRASDLVPRALPTALRSAMQAAS</sequence>
<dbReference type="AlphaFoldDB" id="A0A0B4XHM6"/>
<keyword evidence="2" id="KW-0378">Hydrolase</keyword>
<dbReference type="CDD" id="cd00586">
    <property type="entry name" value="4HBT"/>
    <property type="match status" value="1"/>
</dbReference>
<evidence type="ECO:0000256" key="2">
    <source>
        <dbReference type="ARBA" id="ARBA00022801"/>
    </source>
</evidence>
<accession>A0A0B4XHM6</accession>
<dbReference type="EMBL" id="CP004387">
    <property type="protein sequence ID" value="AJD47679.1"/>
    <property type="molecule type" value="Genomic_DNA"/>
</dbReference>
<dbReference type="FunFam" id="3.10.129.10:FF:000004">
    <property type="entry name" value="Tol-pal system-associated acyl-CoA thioesterase"/>
    <property type="match status" value="1"/>
</dbReference>
<dbReference type="PANTHER" id="PTHR31793">
    <property type="entry name" value="4-HYDROXYBENZOYL-COA THIOESTERASE FAMILY MEMBER"/>
    <property type="match status" value="1"/>
</dbReference>
<keyword evidence="4" id="KW-1185">Reference proteome</keyword>
<proteinExistence type="inferred from homology"/>
<dbReference type="InterPro" id="IPR029069">
    <property type="entry name" value="HotDog_dom_sf"/>
</dbReference>
<dbReference type="PANTHER" id="PTHR31793:SF37">
    <property type="entry name" value="ACYL-COA THIOESTER HYDROLASE YBGC"/>
    <property type="match status" value="1"/>
</dbReference>
<dbReference type="Pfam" id="PF13279">
    <property type="entry name" value="4HBT_2"/>
    <property type="match status" value="1"/>
</dbReference>
<dbReference type="NCBIfam" id="TIGR02799">
    <property type="entry name" value="thio_ybgC"/>
    <property type="match status" value="1"/>
</dbReference>
<dbReference type="STRING" id="391936.S7S_06315"/>
<evidence type="ECO:0000313" key="3">
    <source>
        <dbReference type="EMBL" id="AJD47679.1"/>
    </source>
</evidence>
<evidence type="ECO:0000256" key="1">
    <source>
        <dbReference type="ARBA" id="ARBA00005953"/>
    </source>
</evidence>
<gene>
    <name evidence="3" type="ORF">S7S_06315</name>
</gene>
<dbReference type="Proteomes" id="UP000006764">
    <property type="component" value="Chromosome"/>
</dbReference>
<reference evidence="3 4" key="1">
    <citation type="journal article" date="2012" name="J. Bacteriol.">
        <title>Genome sequence of an alkane-degrading bacterium, Alcanivorax pacificus type strain W11-5, isolated from deep sea sediment.</title>
        <authorList>
            <person name="Lai Q."/>
            <person name="Shao Z."/>
        </authorList>
    </citation>
    <scope>NUCLEOTIDE SEQUENCE [LARGE SCALE GENOMIC DNA]</scope>
    <source>
        <strain evidence="3 4">W11-5</strain>
    </source>
</reference>
<dbReference type="PIRSF" id="PIRSF003230">
    <property type="entry name" value="YbgC"/>
    <property type="match status" value="1"/>
</dbReference>
<dbReference type="InterPro" id="IPR050563">
    <property type="entry name" value="4-hydroxybenzoyl-CoA_TE"/>
</dbReference>
<evidence type="ECO:0008006" key="5">
    <source>
        <dbReference type="Google" id="ProtNLM"/>
    </source>
</evidence>
<evidence type="ECO:0000313" key="4">
    <source>
        <dbReference type="Proteomes" id="UP000006764"/>
    </source>
</evidence>
<protein>
    <recommendedName>
        <fullName evidence="5">Tol-pal system-associated acyl-CoA thioesterase</fullName>
    </recommendedName>
</protein>
<organism evidence="3 4">
    <name type="scientific">Isoalcanivorax pacificus W11-5</name>
    <dbReference type="NCBI Taxonomy" id="391936"/>
    <lineage>
        <taxon>Bacteria</taxon>
        <taxon>Pseudomonadati</taxon>
        <taxon>Pseudomonadota</taxon>
        <taxon>Gammaproteobacteria</taxon>
        <taxon>Oceanospirillales</taxon>
        <taxon>Alcanivoracaceae</taxon>
        <taxon>Isoalcanivorax</taxon>
    </lineage>
</organism>
<dbReference type="NCBIfam" id="TIGR00051">
    <property type="entry name" value="YbgC/FadM family acyl-CoA thioesterase"/>
    <property type="match status" value="1"/>
</dbReference>
<name>A0A0B4XHM6_9GAMM</name>
<comment type="similarity">
    <text evidence="1">Belongs to the 4-hydroxybenzoyl-CoA thioesterase family.</text>
</comment>
<dbReference type="KEGG" id="apac:S7S_06315"/>
<dbReference type="InterPro" id="IPR014166">
    <property type="entry name" value="Tol-Pal_acyl-CoA_thioesterase"/>
</dbReference>
<dbReference type="InterPro" id="IPR006684">
    <property type="entry name" value="YbgC/YbaW"/>
</dbReference>
<dbReference type="SUPFAM" id="SSF54637">
    <property type="entry name" value="Thioesterase/thiol ester dehydrase-isomerase"/>
    <property type="match status" value="1"/>
</dbReference>
<dbReference type="GO" id="GO:0047617">
    <property type="term" value="F:fatty acyl-CoA hydrolase activity"/>
    <property type="evidence" value="ECO:0007669"/>
    <property type="project" value="TreeGrafter"/>
</dbReference>